<dbReference type="Pfam" id="PF11655">
    <property type="entry name" value="DUF2589"/>
    <property type="match status" value="1"/>
</dbReference>
<evidence type="ECO:0000313" key="2">
    <source>
        <dbReference type="Proteomes" id="UP001326110"/>
    </source>
</evidence>
<accession>A0ABZ0Y662</accession>
<sequence>MISLKSFIAAIHAALVGASDALMDANTKILDKYFIEVPADPATGSQPGDQKTLVPRTVTLEYPHLNEAGQLENLEVAVPLVTLVPFTMAKVETARFTASFEMEIVGGELQLNFPGGQNGGLFKKKPKTGTLDITLSPQETPEGLRLLVEGYEAILKRQIS</sequence>
<organism evidence="1 2">
    <name type="scientific">Duganella zoogloeoides</name>
    <dbReference type="NCBI Taxonomy" id="75659"/>
    <lineage>
        <taxon>Bacteria</taxon>
        <taxon>Pseudomonadati</taxon>
        <taxon>Pseudomonadota</taxon>
        <taxon>Betaproteobacteria</taxon>
        <taxon>Burkholderiales</taxon>
        <taxon>Oxalobacteraceae</taxon>
        <taxon>Telluria group</taxon>
        <taxon>Duganella</taxon>
    </lineage>
</organism>
<gene>
    <name evidence="1" type="ORF">SR858_13620</name>
</gene>
<reference evidence="1 2" key="1">
    <citation type="submission" date="2023-11" db="EMBL/GenBank/DDBJ databases">
        <title>MicrobeMod: A computational toolkit for identifying prokaryotic methylation and restriction-modification with nanopore sequencing.</title>
        <authorList>
            <person name="Crits-Christoph A."/>
            <person name="Kang S.C."/>
            <person name="Lee H."/>
            <person name="Ostrov N."/>
        </authorList>
    </citation>
    <scope>NUCLEOTIDE SEQUENCE [LARGE SCALE GENOMIC DNA]</scope>
    <source>
        <strain evidence="1 2">ATCC 25935</strain>
    </source>
</reference>
<dbReference type="InterPro" id="IPR024510">
    <property type="entry name" value="DUF2589"/>
</dbReference>
<dbReference type="RefSeq" id="WP_019924331.1">
    <property type="nucleotide sequence ID" value="NZ_CP140152.1"/>
</dbReference>
<proteinExistence type="predicted"/>
<evidence type="ECO:0000313" key="1">
    <source>
        <dbReference type="EMBL" id="WQH07329.1"/>
    </source>
</evidence>
<dbReference type="Proteomes" id="UP001326110">
    <property type="component" value="Chromosome"/>
</dbReference>
<protein>
    <submittedName>
        <fullName evidence="1">DUF2589 domain-containing protein</fullName>
    </submittedName>
</protein>
<dbReference type="EMBL" id="CP140152">
    <property type="protein sequence ID" value="WQH07329.1"/>
    <property type="molecule type" value="Genomic_DNA"/>
</dbReference>
<name>A0ABZ0Y662_9BURK</name>
<keyword evidence="2" id="KW-1185">Reference proteome</keyword>